<evidence type="ECO:0000259" key="2">
    <source>
        <dbReference type="Pfam" id="PF03407"/>
    </source>
</evidence>
<dbReference type="Proteomes" id="UP000515154">
    <property type="component" value="Linkage group LG20"/>
</dbReference>
<protein>
    <submittedName>
        <fullName evidence="4">UDP-D-xylose:L-fucose alpha-1,3-D-xylosyltransferase 1</fullName>
    </submittedName>
</protein>
<dbReference type="Pfam" id="PF03407">
    <property type="entry name" value="Nucleotid_trans"/>
    <property type="match status" value="1"/>
</dbReference>
<feature type="transmembrane region" description="Helical" evidence="1">
    <location>
        <begin position="66"/>
        <end position="85"/>
    </location>
</feature>
<dbReference type="KEGG" id="osn:115222517"/>
<reference evidence="4" key="1">
    <citation type="submission" date="2025-08" db="UniProtKB">
        <authorList>
            <consortium name="RefSeq"/>
        </authorList>
    </citation>
    <scope>IDENTIFICATION</scope>
</reference>
<dbReference type="RefSeq" id="XP_029648611.1">
    <property type="nucleotide sequence ID" value="XM_029792751.2"/>
</dbReference>
<keyword evidence="1" id="KW-0472">Membrane</keyword>
<evidence type="ECO:0000256" key="1">
    <source>
        <dbReference type="SAM" id="Phobius"/>
    </source>
</evidence>
<dbReference type="InterPro" id="IPR005069">
    <property type="entry name" value="Nucl-diP-sugar_transferase"/>
</dbReference>
<keyword evidence="1" id="KW-1133">Transmembrane helix</keyword>
<proteinExistence type="predicted"/>
<dbReference type="InterPro" id="IPR052636">
    <property type="entry name" value="UDP-D-xylose:L-fucose_XylT"/>
</dbReference>
<keyword evidence="1" id="KW-0812">Transmembrane</keyword>
<evidence type="ECO:0000313" key="4">
    <source>
        <dbReference type="RefSeq" id="XP_029648611.1"/>
    </source>
</evidence>
<feature type="transmembrane region" description="Helical" evidence="1">
    <location>
        <begin position="129"/>
        <end position="147"/>
    </location>
</feature>
<gene>
    <name evidence="4" type="primary">LOC115222517</name>
</gene>
<feature type="domain" description="Nucleotide-diphospho-sugar transferase" evidence="2">
    <location>
        <begin position="155"/>
        <end position="365"/>
    </location>
</feature>
<dbReference type="PANTHER" id="PTHR47032:SF1">
    <property type="entry name" value="UDP-D-XYLOSE:L-FUCOSE ALPHA-1,3-D-XYLOSYLTRANSFERASE-RELATED"/>
    <property type="match status" value="1"/>
</dbReference>
<dbReference type="GO" id="GO:0016757">
    <property type="term" value="F:glycosyltransferase activity"/>
    <property type="evidence" value="ECO:0007669"/>
    <property type="project" value="TreeGrafter"/>
</dbReference>
<name>A0A6P7TH38_9MOLL</name>
<dbReference type="AlphaFoldDB" id="A0A6P7TH38"/>
<dbReference type="GO" id="GO:0005794">
    <property type="term" value="C:Golgi apparatus"/>
    <property type="evidence" value="ECO:0007669"/>
    <property type="project" value="TreeGrafter"/>
</dbReference>
<sequence>MVYPSYAASVSASTGRTIVTKICPMEDDAFDHTAALCDITSKFSGHITVKLHRNANICENALSKTLFMFIIFFSIFACTLVFIGMKMLQKNELKSQILTSEQKSYSQNLQGVISQSVEIAKDIMKKHNLVLFTLINNAYLPFVYSWLCNTINMGIHEQILFITTDAISKQQFEKDWPNVKVVVLPETSLNGNQTYSKVGYVKLMVKRTEILNSLLQNDIEILLFEVDCLWVSNPIDECKKIALKNDMIVTCIAGRKRSIAGGFIYMKPTNAVKTLWQELNSKMRRLGKEIDGKDDKKAVSEGKNDQIFFMGLIQKKFGGIKYEVLPRDRYIDGKWYEMKLENRQKKHVVIINNNWVVGNAKKLKRAKKFGHWFIDDSMKCKMDQVDRIVYRGLYV</sequence>
<dbReference type="PANTHER" id="PTHR47032">
    <property type="entry name" value="UDP-D-XYLOSE:L-FUCOSE ALPHA-1,3-D-XYLOSYLTRANSFERASE-RELATED"/>
    <property type="match status" value="1"/>
</dbReference>
<evidence type="ECO:0000313" key="3">
    <source>
        <dbReference type="Proteomes" id="UP000515154"/>
    </source>
</evidence>
<accession>A0A6P7TH38</accession>
<keyword evidence="3" id="KW-1185">Reference proteome</keyword>
<organism evidence="3 4">
    <name type="scientific">Octopus sinensis</name>
    <name type="common">East Asian common octopus</name>
    <dbReference type="NCBI Taxonomy" id="2607531"/>
    <lineage>
        <taxon>Eukaryota</taxon>
        <taxon>Metazoa</taxon>
        <taxon>Spiralia</taxon>
        <taxon>Lophotrochozoa</taxon>
        <taxon>Mollusca</taxon>
        <taxon>Cephalopoda</taxon>
        <taxon>Coleoidea</taxon>
        <taxon>Octopodiformes</taxon>
        <taxon>Octopoda</taxon>
        <taxon>Incirrata</taxon>
        <taxon>Octopodidae</taxon>
        <taxon>Octopus</taxon>
    </lineage>
</organism>